<evidence type="ECO:0000256" key="2">
    <source>
        <dbReference type="SAM" id="MobiDB-lite"/>
    </source>
</evidence>
<sequence length="1644" mass="179626">MTTEPSAPASKEYHIRNLVILPPRQQHHDAFHKEDAVALPPLRAEEAVASLKAALVEIVGFGQLTKFRLVVEPADKKKDRSDVTVGAKVTKRSHQAAAAAAAGNNNKEEEEVPAPVSRYTLRHAVVSVPPSLRTLDGSRDGGDDGGDELVLDDYGDLSVLIDLLTPDESSDKVAAEEEGGLSSREKVVLDASSFAIRVVLERYDASSVKEQIGRVRALFAGNAPALKTLVAEAEAESAGLMGADGAAAVDGSIGENLQAEKHAAVDHVGAVAEEKKPTPEERAAKAKQQAEEACQQIARQLPQFPSDYDLTFSKATSGGDFTNFYHLACGEEMALITDGNGSGSSGGSNNNGMKSTAVEDWMNDGNNNNNNGDAAKKKKRNQKKKKNNISVNSSNNNNSTSHNNTTNNSKSSTTLSIAETEQILYNLNNQTIIDATIRLSGHHPPPSHRRILGDLAYIECLIPNQPTIHVTAIPLGFYVNKSSSSSFNQVFDPTPAKEPCYSHTLLDCLLQKSQVLREAWIAALSASEKRAEVLKLASRSEDPFMQLYRPATSPYWNNHSGSSSGAGGWSIPSPSTFSTRLDGVTLRPAWLVPLPKVNGKTLSTWKQQSSRGGMMHKWNVGRAEEELTNMYGMDVKGGALRDWNEELQSARDMSVESFEERMDRARMIHKVLTDFSEAALHGVRAITEGHISPMNPNEIARSHVYLHNNIFFSRAVDAGLDTFKIIQGDRAAKKSASKEASNVGTIHRLDIKGLYTLGTVLVEYMGTRFICQSVVPGILHGDKAHTLAYGAVEALAELACDSEMHKVLEDGLGDACMVATRGVLSRPLVDGRVEAIKEYKSTLPLPLLAKEPEVKDDDGAVRVNNICGPIEMKGIIGSDQRKYVLDCTRLTPRDANWVSKAYGGTGYWEEAALSGELIPADLDDEEWTAAVLRPELVATYANEKLKGFLIAMQAREAEKPSNATKTVANDDSASDQVESSNAGDKDKEEWVDVEKTDEKVDADVEKMRQEEAEYIKTLRFNVNVFLPYMKSIESIDKDAYEQLQKDEEEARKLASYLWNTVIPNVTKNIRLDSCKTVQIPTDGQSLTEFLHARGINCRYLGRLADLARIEEQKDIDAEKAYENNKKENKLPRFRMPLCWLELLECEMVARAAKHVLDSYLTENGGTAAAQPAQTIASLLSAVVSNGEEASSETELRTAVGGEDVINADEINALTLFGVGGCGDAVHKPVRGRIEIWSDIEKEIGRRYRYTLSLYNKGKHNSRALYPSLLRRICQRSGIRIVAKSYDIGKKCVCGGGSNSAGRLDYSYPIAAVDILDVLPMVKHAASSGEEDSFFPCRFDSTNTSSLHIVFSDAKALSEGAIRHLNAGNVGHALEFAQEAAHLYQRVVDSPLHVQVAKNIHLMSKCQIVGQDNEAAIQSTLKYLAVAVSIGGFDCKEALDAHNQLSDLYFAVGQVKEAIKHIRALSYLMEFSAGGNFSQLSAIYYKLGIQYYEGSKLSDALTFYDVAQKKRSDDRFVDSIIASSSALALGRLGKFSDASSQEKIAYQLNLALLGEEHDRTKMSSSSLLQFMRLAMEQGRVAAAQKNKHTREIEANAIAESIKAEEDRAESAAKKKKKKKGSKSGNTSENENSPENVAQKNVSKAA</sequence>
<feature type="domain" description="Clu" evidence="3">
    <location>
        <begin position="614"/>
        <end position="898"/>
    </location>
</feature>
<dbReference type="InterPro" id="IPR025697">
    <property type="entry name" value="CLU_dom"/>
</dbReference>
<reference evidence="4 5" key="1">
    <citation type="submission" date="2024-10" db="EMBL/GenBank/DDBJ databases">
        <title>Updated reference genomes for cyclostephanoid diatoms.</title>
        <authorList>
            <person name="Roberts W.R."/>
            <person name="Alverson A.J."/>
        </authorList>
    </citation>
    <scope>NUCLEOTIDE SEQUENCE [LARGE SCALE GENOMIC DNA]</scope>
    <source>
        <strain evidence="4 5">AJA010-31</strain>
    </source>
</reference>
<feature type="region of interest" description="Disordered" evidence="2">
    <location>
        <begin position="959"/>
        <end position="996"/>
    </location>
</feature>
<dbReference type="InterPro" id="IPR011990">
    <property type="entry name" value="TPR-like_helical_dom_sf"/>
</dbReference>
<proteinExistence type="predicted"/>
<evidence type="ECO:0000256" key="1">
    <source>
        <dbReference type="ARBA" id="ARBA00022490"/>
    </source>
</evidence>
<dbReference type="PANTHER" id="PTHR12601:SF6">
    <property type="entry name" value="CLUSTERED MITOCHONDRIA PROTEIN HOMOLOG"/>
    <property type="match status" value="1"/>
</dbReference>
<dbReference type="CDD" id="cd15466">
    <property type="entry name" value="CLU-central"/>
    <property type="match status" value="1"/>
</dbReference>
<feature type="compositionally biased region" description="Polar residues" evidence="2">
    <location>
        <begin position="961"/>
        <end position="982"/>
    </location>
</feature>
<evidence type="ECO:0000313" key="4">
    <source>
        <dbReference type="EMBL" id="KAL3769278.1"/>
    </source>
</evidence>
<dbReference type="Pfam" id="PF13236">
    <property type="entry name" value="CLU"/>
    <property type="match status" value="1"/>
</dbReference>
<feature type="compositionally biased region" description="Low complexity" evidence="2">
    <location>
        <begin position="388"/>
        <end position="414"/>
    </location>
</feature>
<keyword evidence="1" id="KW-0963">Cytoplasm</keyword>
<gene>
    <name evidence="4" type="ORF">ACHAWO_007950</name>
</gene>
<dbReference type="InterPro" id="IPR033646">
    <property type="entry name" value="CLU-central"/>
</dbReference>
<dbReference type="InterPro" id="IPR027523">
    <property type="entry name" value="CLU_prot"/>
</dbReference>
<dbReference type="PROSITE" id="PS51823">
    <property type="entry name" value="CLU"/>
    <property type="match status" value="1"/>
</dbReference>
<protein>
    <recommendedName>
        <fullName evidence="3">Clu domain-containing protein</fullName>
    </recommendedName>
</protein>
<feature type="compositionally biased region" description="Basic and acidic residues" evidence="2">
    <location>
        <begin position="1600"/>
        <end position="1611"/>
    </location>
</feature>
<feature type="compositionally biased region" description="Basic and acidic residues" evidence="2">
    <location>
        <begin position="983"/>
        <end position="996"/>
    </location>
</feature>
<keyword evidence="5" id="KW-1185">Reference proteome</keyword>
<feature type="compositionally biased region" description="Polar residues" evidence="2">
    <location>
        <begin position="1624"/>
        <end position="1644"/>
    </location>
</feature>
<accession>A0ABD3MZF9</accession>
<feature type="compositionally biased region" description="Low complexity" evidence="2">
    <location>
        <begin position="363"/>
        <end position="373"/>
    </location>
</feature>
<name>A0ABD3MZF9_9STRA</name>
<dbReference type="EMBL" id="JALLPJ020001334">
    <property type="protein sequence ID" value="KAL3769278.1"/>
    <property type="molecule type" value="Genomic_DNA"/>
</dbReference>
<feature type="region of interest" description="Disordered" evidence="2">
    <location>
        <begin position="340"/>
        <end position="414"/>
    </location>
</feature>
<dbReference type="Gene3D" id="1.25.40.10">
    <property type="entry name" value="Tetratricopeptide repeat domain"/>
    <property type="match status" value="1"/>
</dbReference>
<dbReference type="SUPFAM" id="SSF48452">
    <property type="entry name" value="TPR-like"/>
    <property type="match status" value="1"/>
</dbReference>
<dbReference type="Proteomes" id="UP001530400">
    <property type="component" value="Unassembled WGS sequence"/>
</dbReference>
<feature type="region of interest" description="Disordered" evidence="2">
    <location>
        <begin position="1596"/>
        <end position="1644"/>
    </location>
</feature>
<evidence type="ECO:0000259" key="3">
    <source>
        <dbReference type="PROSITE" id="PS51823"/>
    </source>
</evidence>
<evidence type="ECO:0000313" key="5">
    <source>
        <dbReference type="Proteomes" id="UP001530400"/>
    </source>
</evidence>
<comment type="caution">
    <text evidence="4">The sequence shown here is derived from an EMBL/GenBank/DDBJ whole genome shotgun (WGS) entry which is preliminary data.</text>
</comment>
<dbReference type="Pfam" id="PF12807">
    <property type="entry name" value="eIF3_p135"/>
    <property type="match status" value="1"/>
</dbReference>
<dbReference type="PANTHER" id="PTHR12601">
    <property type="entry name" value="EUKARYOTIC TRANSLATION INITIATION FACTOR 3 SUBUNIT EIF-3"/>
    <property type="match status" value="1"/>
</dbReference>
<feature type="compositionally biased region" description="Basic residues" evidence="2">
    <location>
        <begin position="376"/>
        <end position="387"/>
    </location>
</feature>
<organism evidence="4 5">
    <name type="scientific">Cyclotella atomus</name>
    <dbReference type="NCBI Taxonomy" id="382360"/>
    <lineage>
        <taxon>Eukaryota</taxon>
        <taxon>Sar</taxon>
        <taxon>Stramenopiles</taxon>
        <taxon>Ochrophyta</taxon>
        <taxon>Bacillariophyta</taxon>
        <taxon>Coscinodiscophyceae</taxon>
        <taxon>Thalassiosirophycidae</taxon>
        <taxon>Stephanodiscales</taxon>
        <taxon>Stephanodiscaceae</taxon>
        <taxon>Cyclotella</taxon>
    </lineage>
</organism>